<dbReference type="NCBIfam" id="TIGR01841">
    <property type="entry name" value="phasin"/>
    <property type="match status" value="1"/>
</dbReference>
<dbReference type="InterPro" id="IPR010127">
    <property type="entry name" value="Phasin_subfam-1"/>
</dbReference>
<comment type="caution">
    <text evidence="2">The sequence shown here is derived from an EMBL/GenBank/DDBJ whole genome shotgun (WGS) entry which is preliminary data.</text>
</comment>
<dbReference type="EMBL" id="WTVQ01000021">
    <property type="protein sequence ID" value="NMG75784.1"/>
    <property type="molecule type" value="Genomic_DNA"/>
</dbReference>
<dbReference type="RefSeq" id="WP_169260938.1">
    <property type="nucleotide sequence ID" value="NZ_WTVQ01000021.1"/>
</dbReference>
<dbReference type="Proteomes" id="UP000648984">
    <property type="component" value="Unassembled WGS sequence"/>
</dbReference>
<evidence type="ECO:0000259" key="1">
    <source>
        <dbReference type="Pfam" id="PF09361"/>
    </source>
</evidence>
<organism evidence="2 3">
    <name type="scientific">Aromatoleum diolicum</name>
    <dbReference type="NCBI Taxonomy" id="75796"/>
    <lineage>
        <taxon>Bacteria</taxon>
        <taxon>Pseudomonadati</taxon>
        <taxon>Pseudomonadota</taxon>
        <taxon>Betaproteobacteria</taxon>
        <taxon>Rhodocyclales</taxon>
        <taxon>Rhodocyclaceae</taxon>
        <taxon>Aromatoleum</taxon>
    </lineage>
</organism>
<sequence>MIANTDSFAATSKTLLATVETATRNSFESTERLIALNLNTTRAALEDGSAAVRALLAVKTPDEFFALQASLARPAAEKALAYFSSSYEILAQSVEEAVKPIETQFAEAAKAVGAALEKAAKSAPAGSEVAVAAVQSAIAAANSAYDSVNKATRKVVQITESNVAATAKAAVDAVSAPVATKTASKKSA</sequence>
<evidence type="ECO:0000313" key="2">
    <source>
        <dbReference type="EMBL" id="NMG75784.1"/>
    </source>
</evidence>
<reference evidence="2 3" key="1">
    <citation type="submission" date="2019-12" db="EMBL/GenBank/DDBJ databases">
        <title>Comparative genomics gives insights into the taxonomy of the Azoarcus-Aromatoleum group and reveals separate origins of nif in the plant-associated Azoarcus and non-plant-associated Aromatoleum sub-groups.</title>
        <authorList>
            <person name="Lafos M."/>
            <person name="Maluk M."/>
            <person name="Batista M."/>
            <person name="Junghare M."/>
            <person name="Carmona M."/>
            <person name="Faoro H."/>
            <person name="Cruz L.M."/>
            <person name="Battistoni F."/>
            <person name="De Souza E."/>
            <person name="Pedrosa F."/>
            <person name="Chen W.-M."/>
            <person name="Poole P.S."/>
            <person name="Dixon R.A."/>
            <person name="James E.K."/>
        </authorList>
    </citation>
    <scope>NUCLEOTIDE SEQUENCE [LARGE SCALE GENOMIC DNA]</scope>
    <source>
        <strain evidence="2 3">22Lin</strain>
    </source>
</reference>
<evidence type="ECO:0000313" key="3">
    <source>
        <dbReference type="Proteomes" id="UP000648984"/>
    </source>
</evidence>
<gene>
    <name evidence="2" type="primary">phaP</name>
    <name evidence="2" type="ORF">GPA25_13535</name>
</gene>
<keyword evidence="3" id="KW-1185">Reference proteome</keyword>
<feature type="domain" description="Phasin" evidence="1">
    <location>
        <begin position="7"/>
        <end position="105"/>
    </location>
</feature>
<name>A0ABX1QBL0_9RHOO</name>
<accession>A0ABX1QBL0</accession>
<dbReference type="Pfam" id="PF09361">
    <property type="entry name" value="Phasin_2"/>
    <property type="match status" value="1"/>
</dbReference>
<protein>
    <submittedName>
        <fullName evidence="2">TIGR01841 family phasin</fullName>
    </submittedName>
</protein>
<proteinExistence type="predicted"/>
<dbReference type="InterPro" id="IPR018968">
    <property type="entry name" value="Phasin"/>
</dbReference>